<protein>
    <submittedName>
        <fullName evidence="1">Uncharacterized protein</fullName>
    </submittedName>
</protein>
<dbReference type="EMBL" id="MU274914">
    <property type="protein sequence ID" value="KAI0088328.1"/>
    <property type="molecule type" value="Genomic_DNA"/>
</dbReference>
<keyword evidence="2" id="KW-1185">Reference proteome</keyword>
<dbReference type="Proteomes" id="UP001055072">
    <property type="component" value="Unassembled WGS sequence"/>
</dbReference>
<evidence type="ECO:0000313" key="2">
    <source>
        <dbReference type="Proteomes" id="UP001055072"/>
    </source>
</evidence>
<evidence type="ECO:0000313" key="1">
    <source>
        <dbReference type="EMBL" id="KAI0088328.1"/>
    </source>
</evidence>
<accession>A0ACB8U262</accession>
<gene>
    <name evidence="1" type="ORF">BDY19DRAFT_192195</name>
</gene>
<sequence length="674" mass="72137">MATSSSSGLSVRHKDVVPLLISSFPAPPSHIPSTPLGTPLCFPGASPLPSPLHATNPPLSLPPSAPLPPVPGPSPITEHETLAFISAARSRRASKLSLASSAGSLYSRRDSIASVTSVKSASVQSPIFGASASTRSIRSLASTTSSSHASTRHNLKSPILSAIITEESTGMTVETISLNSPPTSVTSSPPRHLEFTDTDEDDAALELGYNPAKLKKKRKTHRSGPGLNDSISSIDMRDLPALQEDETEPFSAPPIFPASSSGLSSRSLPHLRPNPSTRARPPTAILNKDLPPLPNTAPVASSSSPFHSRSSSLSTPVSAISTRSQPHLRPGAESPDIADMIASTPRPRRKSSGHLSSRSRPNSIRKSRGRKHASDGIAVPVPVLSSRFRSPVKTSYTTRRRSRDDDEESDYGEVVDATGTVMDVRMLDRELEARLERELEGFGSEEEAFVGSEDEGSDSSIDVQTPLPNLMLRDGMLSPQSKILQQPSRATTPFDRHMSLSSTTASLMTKSGVYKDERDTVHRRVRHRDGALLRGGIGLTTGLGWSDSEDEGAQSALTRRISSLVISRRTSASSLGSKAKRAVSNPASFTRSVSETLAGASDSLARHQVRENKMSHPPVSYTRISTCFQPLQVEGGVPVRTPQCPLATFGSRSLMRVQARLHLPVPLRLAFPCR</sequence>
<proteinExistence type="predicted"/>
<name>A0ACB8U262_9APHY</name>
<organism evidence="1 2">
    <name type="scientific">Irpex rosettiformis</name>
    <dbReference type="NCBI Taxonomy" id="378272"/>
    <lineage>
        <taxon>Eukaryota</taxon>
        <taxon>Fungi</taxon>
        <taxon>Dikarya</taxon>
        <taxon>Basidiomycota</taxon>
        <taxon>Agaricomycotina</taxon>
        <taxon>Agaricomycetes</taxon>
        <taxon>Polyporales</taxon>
        <taxon>Irpicaceae</taxon>
        <taxon>Irpex</taxon>
    </lineage>
</organism>
<comment type="caution">
    <text evidence="1">The sequence shown here is derived from an EMBL/GenBank/DDBJ whole genome shotgun (WGS) entry which is preliminary data.</text>
</comment>
<reference evidence="1" key="1">
    <citation type="journal article" date="2021" name="Environ. Microbiol.">
        <title>Gene family expansions and transcriptome signatures uncover fungal adaptations to wood decay.</title>
        <authorList>
            <person name="Hage H."/>
            <person name="Miyauchi S."/>
            <person name="Viragh M."/>
            <person name="Drula E."/>
            <person name="Min B."/>
            <person name="Chaduli D."/>
            <person name="Navarro D."/>
            <person name="Favel A."/>
            <person name="Norest M."/>
            <person name="Lesage-Meessen L."/>
            <person name="Balint B."/>
            <person name="Merenyi Z."/>
            <person name="de Eugenio L."/>
            <person name="Morin E."/>
            <person name="Martinez A.T."/>
            <person name="Baldrian P."/>
            <person name="Stursova M."/>
            <person name="Martinez M.J."/>
            <person name="Novotny C."/>
            <person name="Magnuson J.K."/>
            <person name="Spatafora J.W."/>
            <person name="Maurice S."/>
            <person name="Pangilinan J."/>
            <person name="Andreopoulos W."/>
            <person name="LaButti K."/>
            <person name="Hundley H."/>
            <person name="Na H."/>
            <person name="Kuo A."/>
            <person name="Barry K."/>
            <person name="Lipzen A."/>
            <person name="Henrissat B."/>
            <person name="Riley R."/>
            <person name="Ahrendt S."/>
            <person name="Nagy L.G."/>
            <person name="Grigoriev I.V."/>
            <person name="Martin F."/>
            <person name="Rosso M.N."/>
        </authorList>
    </citation>
    <scope>NUCLEOTIDE SEQUENCE</scope>
    <source>
        <strain evidence="1">CBS 384.51</strain>
    </source>
</reference>